<organism evidence="2 3">
    <name type="scientific">Acaulospora morrowiae</name>
    <dbReference type="NCBI Taxonomy" id="94023"/>
    <lineage>
        <taxon>Eukaryota</taxon>
        <taxon>Fungi</taxon>
        <taxon>Fungi incertae sedis</taxon>
        <taxon>Mucoromycota</taxon>
        <taxon>Glomeromycotina</taxon>
        <taxon>Glomeromycetes</taxon>
        <taxon>Diversisporales</taxon>
        <taxon>Acaulosporaceae</taxon>
        <taxon>Acaulospora</taxon>
    </lineage>
</organism>
<sequence>ALCRATKLVLAHRLPSLELFDTKGSLPSHKTGVGTPVTSLELSDAKGSLPTQHRTHWARVTSSDLKPDLKKAREWEEKRSRDKTYIHQPIFGNRNVVGFDSNINSGTFTELSKRESNDAYFYPSIKAEKIINKKLNVSVKKVKATSGNIDYDIDYPFISDNRAINLAESSDFSKDNSSISSSIRGSVSFDNPFNNSIIFDDNFMLIQPKQKRNLSLPKKADDDKDLKLTDSSSKQRKKSSEKV</sequence>
<protein>
    <submittedName>
        <fullName evidence="2">10117_t:CDS:1</fullName>
    </submittedName>
</protein>
<evidence type="ECO:0000313" key="3">
    <source>
        <dbReference type="Proteomes" id="UP000789342"/>
    </source>
</evidence>
<proteinExistence type="predicted"/>
<comment type="caution">
    <text evidence="2">The sequence shown here is derived from an EMBL/GenBank/DDBJ whole genome shotgun (WGS) entry which is preliminary data.</text>
</comment>
<dbReference type="AlphaFoldDB" id="A0A9N9C358"/>
<accession>A0A9N9C358</accession>
<keyword evidence="3" id="KW-1185">Reference proteome</keyword>
<gene>
    <name evidence="2" type="ORF">AMORRO_LOCUS7297</name>
</gene>
<dbReference type="EMBL" id="CAJVPV010005386">
    <property type="protein sequence ID" value="CAG8589891.1"/>
    <property type="molecule type" value="Genomic_DNA"/>
</dbReference>
<feature type="compositionally biased region" description="Basic and acidic residues" evidence="1">
    <location>
        <begin position="218"/>
        <end position="228"/>
    </location>
</feature>
<feature type="non-terminal residue" evidence="2">
    <location>
        <position position="243"/>
    </location>
</feature>
<name>A0A9N9C358_9GLOM</name>
<feature type="region of interest" description="Disordered" evidence="1">
    <location>
        <begin position="214"/>
        <end position="243"/>
    </location>
</feature>
<evidence type="ECO:0000256" key="1">
    <source>
        <dbReference type="SAM" id="MobiDB-lite"/>
    </source>
</evidence>
<evidence type="ECO:0000313" key="2">
    <source>
        <dbReference type="EMBL" id="CAG8589891.1"/>
    </source>
</evidence>
<reference evidence="2" key="1">
    <citation type="submission" date="2021-06" db="EMBL/GenBank/DDBJ databases">
        <authorList>
            <person name="Kallberg Y."/>
            <person name="Tangrot J."/>
            <person name="Rosling A."/>
        </authorList>
    </citation>
    <scope>NUCLEOTIDE SEQUENCE</scope>
    <source>
        <strain evidence="2">CL551</strain>
    </source>
</reference>
<dbReference type="Proteomes" id="UP000789342">
    <property type="component" value="Unassembled WGS sequence"/>
</dbReference>